<name>A0A4R5VEN4_9RHOB</name>
<comment type="caution">
    <text evidence="3">The sequence shown here is derived from an EMBL/GenBank/DDBJ whole genome shotgun (WGS) entry which is preliminary data.</text>
</comment>
<dbReference type="Gene3D" id="3.30.1950.10">
    <property type="entry name" value="wza like domain"/>
    <property type="match status" value="1"/>
</dbReference>
<evidence type="ECO:0000313" key="4">
    <source>
        <dbReference type="Proteomes" id="UP000295301"/>
    </source>
</evidence>
<dbReference type="Gene3D" id="3.10.560.10">
    <property type="entry name" value="Outer membrane lipoprotein wza domain like"/>
    <property type="match status" value="2"/>
</dbReference>
<protein>
    <submittedName>
        <fullName evidence="3">Polysaccharide export protein</fullName>
    </submittedName>
</protein>
<accession>A0A4R5VEN4</accession>
<evidence type="ECO:0000313" key="3">
    <source>
        <dbReference type="EMBL" id="TDK50879.1"/>
    </source>
</evidence>
<dbReference type="PANTHER" id="PTHR33619:SF3">
    <property type="entry name" value="POLYSACCHARIDE EXPORT PROTEIN GFCE-RELATED"/>
    <property type="match status" value="1"/>
</dbReference>
<sequence>MRTALNLLVILGLVALTAGCTARGRLPGGAPVREEVLRQSSDETPEFAVYEVTRAFLPTVAQWPATGPQERLGWIGTSRGPGTQIIQPGDLLTIRIWDSSDNSLLTAPEQKETSLEAVKVAANGTIFVPYVGDITVTGLTPDLARAELQGALEAIVPSAQVQLNMAEGRANSVDLVGGVGRPGSYPMPDRNYTVLGLLAAGGGVNESLVNPQIRLMRGGAIYGTSVDTLLNNPRLDTRLRGGDQVFVEADTRYFLSFGASGTEDLHRFRKDDVSAMDAVAIMGGVNDSKADPQGLLVLREYPDTAVRPGQRGPRQTRVVFTVDLTSADGLFSARNFLINPGDLVVATESPINDALTISNIIGNFFGVFSRAGVL</sequence>
<reference evidence="3 4" key="1">
    <citation type="submission" date="2019-03" db="EMBL/GenBank/DDBJ databases">
        <title>Ruegeria lutea sp. nov., a novel strain, isolated from marine sediment, the Masan Bay, South Korea.</title>
        <authorList>
            <person name="Kim J."/>
            <person name="Kim D.-Y."/>
            <person name="Lee S.-S."/>
        </authorList>
    </citation>
    <scope>NUCLEOTIDE SEQUENCE [LARGE SCALE GENOMIC DNA]</scope>
    <source>
        <strain evidence="3 4">318-1</strain>
    </source>
</reference>
<dbReference type="PANTHER" id="PTHR33619">
    <property type="entry name" value="POLYSACCHARIDE EXPORT PROTEIN GFCE-RELATED"/>
    <property type="match status" value="1"/>
</dbReference>
<organism evidence="3 4">
    <name type="scientific">Antarcticimicrobium luteum</name>
    <dbReference type="NCBI Taxonomy" id="2547397"/>
    <lineage>
        <taxon>Bacteria</taxon>
        <taxon>Pseudomonadati</taxon>
        <taxon>Pseudomonadota</taxon>
        <taxon>Alphaproteobacteria</taxon>
        <taxon>Rhodobacterales</taxon>
        <taxon>Paracoccaceae</taxon>
        <taxon>Antarcticimicrobium</taxon>
    </lineage>
</organism>
<dbReference type="PROSITE" id="PS51257">
    <property type="entry name" value="PROKAR_LIPOPROTEIN"/>
    <property type="match status" value="1"/>
</dbReference>
<proteinExistence type="predicted"/>
<dbReference type="Pfam" id="PF02563">
    <property type="entry name" value="Poly_export"/>
    <property type="match status" value="1"/>
</dbReference>
<dbReference type="GO" id="GO:0015159">
    <property type="term" value="F:polysaccharide transmembrane transporter activity"/>
    <property type="evidence" value="ECO:0007669"/>
    <property type="project" value="InterPro"/>
</dbReference>
<dbReference type="AlphaFoldDB" id="A0A4R5VEN4"/>
<keyword evidence="4" id="KW-1185">Reference proteome</keyword>
<feature type="domain" description="Polysaccharide export protein N-terminal" evidence="2">
    <location>
        <begin position="84"/>
        <end position="165"/>
    </location>
</feature>
<dbReference type="InterPro" id="IPR003715">
    <property type="entry name" value="Poly_export_N"/>
</dbReference>
<dbReference type="RefSeq" id="WP_133358611.1">
    <property type="nucleotide sequence ID" value="NZ_SMUV01000052.1"/>
</dbReference>
<dbReference type="InterPro" id="IPR049712">
    <property type="entry name" value="Poly_export"/>
</dbReference>
<evidence type="ECO:0000259" key="2">
    <source>
        <dbReference type="Pfam" id="PF02563"/>
    </source>
</evidence>
<evidence type="ECO:0000256" key="1">
    <source>
        <dbReference type="ARBA" id="ARBA00022729"/>
    </source>
</evidence>
<keyword evidence="1" id="KW-0732">Signal</keyword>
<dbReference type="EMBL" id="SMUV01000052">
    <property type="protein sequence ID" value="TDK50879.1"/>
    <property type="molecule type" value="Genomic_DNA"/>
</dbReference>
<gene>
    <name evidence="3" type="ORF">E1832_04875</name>
</gene>
<dbReference type="Proteomes" id="UP000295301">
    <property type="component" value="Unassembled WGS sequence"/>
</dbReference>
<dbReference type="OrthoDB" id="7198507at2"/>